<gene>
    <name evidence="8" type="ORF">SAMN05414137_106210</name>
</gene>
<comment type="subcellular location">
    <subcellularLocation>
        <location evidence="1">Membrane</location>
    </subcellularLocation>
</comment>
<evidence type="ECO:0000256" key="6">
    <source>
        <dbReference type="SAM" id="Phobius"/>
    </source>
</evidence>
<evidence type="ECO:0000256" key="4">
    <source>
        <dbReference type="ARBA" id="ARBA00023136"/>
    </source>
</evidence>
<dbReference type="EMBL" id="FOAZ01000006">
    <property type="protein sequence ID" value="SEL18522.1"/>
    <property type="molecule type" value="Genomic_DNA"/>
</dbReference>
<evidence type="ECO:0000256" key="3">
    <source>
        <dbReference type="ARBA" id="ARBA00022989"/>
    </source>
</evidence>
<feature type="transmembrane region" description="Helical" evidence="6">
    <location>
        <begin position="88"/>
        <end position="113"/>
    </location>
</feature>
<keyword evidence="3 6" id="KW-1133">Transmembrane helix</keyword>
<dbReference type="GO" id="GO:0055085">
    <property type="term" value="P:transmembrane transport"/>
    <property type="evidence" value="ECO:0007669"/>
    <property type="project" value="InterPro"/>
</dbReference>
<dbReference type="Pfam" id="PF00924">
    <property type="entry name" value="MS_channel_2nd"/>
    <property type="match status" value="1"/>
</dbReference>
<keyword evidence="9" id="KW-1185">Reference proteome</keyword>
<feature type="domain" description="Mechanosensitive ion channel MscS" evidence="7">
    <location>
        <begin position="183"/>
        <end position="249"/>
    </location>
</feature>
<feature type="compositionally biased region" description="Polar residues" evidence="5">
    <location>
        <begin position="362"/>
        <end position="371"/>
    </location>
</feature>
<feature type="transmembrane region" description="Helical" evidence="6">
    <location>
        <begin position="134"/>
        <end position="153"/>
    </location>
</feature>
<feature type="region of interest" description="Disordered" evidence="5">
    <location>
        <begin position="334"/>
        <end position="371"/>
    </location>
</feature>
<dbReference type="Proteomes" id="UP000183015">
    <property type="component" value="Unassembled WGS sequence"/>
</dbReference>
<feature type="transmembrane region" description="Helical" evidence="6">
    <location>
        <begin position="12"/>
        <end position="33"/>
    </location>
</feature>
<evidence type="ECO:0000259" key="7">
    <source>
        <dbReference type="Pfam" id="PF00924"/>
    </source>
</evidence>
<dbReference type="STRING" id="235985.SAMN05414137_106210"/>
<dbReference type="SUPFAM" id="SSF50182">
    <property type="entry name" value="Sm-like ribonucleoproteins"/>
    <property type="match status" value="1"/>
</dbReference>
<dbReference type="Gene3D" id="2.30.30.60">
    <property type="match status" value="1"/>
</dbReference>
<dbReference type="PANTHER" id="PTHR30566:SF25">
    <property type="entry name" value="INNER MEMBRANE PROTEIN"/>
    <property type="match status" value="1"/>
</dbReference>
<proteinExistence type="predicted"/>
<evidence type="ECO:0000313" key="8">
    <source>
        <dbReference type="EMBL" id="SEL18522.1"/>
    </source>
</evidence>
<evidence type="ECO:0000256" key="5">
    <source>
        <dbReference type="SAM" id="MobiDB-lite"/>
    </source>
</evidence>
<feature type="transmembrane region" description="Helical" evidence="6">
    <location>
        <begin position="165"/>
        <end position="189"/>
    </location>
</feature>
<dbReference type="AlphaFoldDB" id="A0A1H7N4L7"/>
<protein>
    <submittedName>
        <fullName evidence="8">Mechanosensitive ion channel</fullName>
    </submittedName>
</protein>
<dbReference type="InterPro" id="IPR010920">
    <property type="entry name" value="LSM_dom_sf"/>
</dbReference>
<feature type="transmembrane region" description="Helical" evidence="6">
    <location>
        <begin position="58"/>
        <end position="76"/>
    </location>
</feature>
<dbReference type="Gene3D" id="1.10.287.1260">
    <property type="match status" value="1"/>
</dbReference>
<dbReference type="RefSeq" id="WP_236655994.1">
    <property type="nucleotide sequence ID" value="NZ_BBPN01000012.1"/>
</dbReference>
<dbReference type="InterPro" id="IPR023408">
    <property type="entry name" value="MscS_beta-dom_sf"/>
</dbReference>
<keyword evidence="4 6" id="KW-0472">Membrane</keyword>
<dbReference type="GO" id="GO:0016020">
    <property type="term" value="C:membrane"/>
    <property type="evidence" value="ECO:0007669"/>
    <property type="project" value="UniProtKB-SubCell"/>
</dbReference>
<evidence type="ECO:0000256" key="1">
    <source>
        <dbReference type="ARBA" id="ARBA00004370"/>
    </source>
</evidence>
<evidence type="ECO:0000313" key="9">
    <source>
        <dbReference type="Proteomes" id="UP000183015"/>
    </source>
</evidence>
<keyword evidence="2 6" id="KW-0812">Transmembrane</keyword>
<name>A0A1H7N4L7_STRJI</name>
<sequence length="371" mass="39480">MSPAVASVAEPVVAVAASVAGAWSAVKLAEVAAQRTGRLRRMGGGTPLRVLGRCRRPLLATLVPIALLAAGSRFRWAGDADGVARHTLVVLLIAATAWLLYRIASLGFDLGLARYTVQPRDAARLRRVRTQADLMRRITGALCAVLAVAAILMTFRTVRTVGTSVFASAGLLGLIAGIAAQSTLANLFAGMQLAFGDMMRIGDEVVVAGEWGTVEEITLTYVVVATWDQRRIVMPASTFAGKPFENWSRRDPAITGTALLHVDYRAEVADLRRRLAEILRATDLWNGQGQALQVVDSTPTTLVVRALMTADNASDAFDLRCLVREQLAAHLRDKQPGALPRVPVGTVDGSGPAAGDAGWDQLPSTSNSHSE</sequence>
<accession>A0A1H7N4L7</accession>
<organism evidence="8 9">
    <name type="scientific">Streptacidiphilus jiangxiensis</name>
    <dbReference type="NCBI Taxonomy" id="235985"/>
    <lineage>
        <taxon>Bacteria</taxon>
        <taxon>Bacillati</taxon>
        <taxon>Actinomycetota</taxon>
        <taxon>Actinomycetes</taxon>
        <taxon>Kitasatosporales</taxon>
        <taxon>Streptomycetaceae</taxon>
        <taxon>Streptacidiphilus</taxon>
    </lineage>
</organism>
<dbReference type="eggNOG" id="COG0668">
    <property type="taxonomic scope" value="Bacteria"/>
</dbReference>
<reference evidence="9" key="1">
    <citation type="submission" date="2016-10" db="EMBL/GenBank/DDBJ databases">
        <authorList>
            <person name="Varghese N."/>
        </authorList>
    </citation>
    <scope>NUCLEOTIDE SEQUENCE [LARGE SCALE GENOMIC DNA]</scope>
    <source>
        <strain evidence="9">DSM 45096 / BCRC 16803 / CGMCC 4.1857 / CIP 109030 / JCM 12277 / KCTC 19219 / NBRC 100920 / 33214</strain>
    </source>
</reference>
<dbReference type="PANTHER" id="PTHR30566">
    <property type="entry name" value="YNAI-RELATED MECHANOSENSITIVE ION CHANNEL"/>
    <property type="match status" value="1"/>
</dbReference>
<dbReference type="InterPro" id="IPR006685">
    <property type="entry name" value="MscS_channel_2nd"/>
</dbReference>
<evidence type="ECO:0000256" key="2">
    <source>
        <dbReference type="ARBA" id="ARBA00022692"/>
    </source>
</evidence>